<keyword evidence="4" id="KW-0949">S-adenosyl-L-methionine</keyword>
<dbReference type="Proteomes" id="UP000236173">
    <property type="component" value="Unassembled WGS sequence"/>
</dbReference>
<accession>A0A2H5XC13</accession>
<dbReference type="GO" id="GO:0003676">
    <property type="term" value="F:nucleic acid binding"/>
    <property type="evidence" value="ECO:0007669"/>
    <property type="project" value="InterPro"/>
</dbReference>
<feature type="compositionally biased region" description="Acidic residues" evidence="6">
    <location>
        <begin position="1496"/>
        <end position="1516"/>
    </location>
</feature>
<comment type="caution">
    <text evidence="8">The sequence shown here is derived from an EMBL/GenBank/DDBJ whole genome shotgun (WGS) entry which is preliminary data.</text>
</comment>
<dbReference type="SUPFAM" id="SSF53335">
    <property type="entry name" value="S-adenosyl-L-methionine-dependent methyltransferases"/>
    <property type="match status" value="1"/>
</dbReference>
<name>A0A2H5XC13_9BACT</name>
<dbReference type="EC" id="2.1.1.72" evidence="1"/>
<dbReference type="Gene3D" id="3.40.50.150">
    <property type="entry name" value="Vaccinia Virus protein VP39"/>
    <property type="match status" value="2"/>
</dbReference>
<dbReference type="GO" id="GO:0006304">
    <property type="term" value="P:DNA modification"/>
    <property type="evidence" value="ECO:0007669"/>
    <property type="project" value="InterPro"/>
</dbReference>
<evidence type="ECO:0000313" key="8">
    <source>
        <dbReference type="EMBL" id="GBC98738.1"/>
    </source>
</evidence>
<evidence type="ECO:0000256" key="4">
    <source>
        <dbReference type="ARBA" id="ARBA00022691"/>
    </source>
</evidence>
<feature type="domain" description="Type II methyltransferase M.TaqI-like" evidence="7">
    <location>
        <begin position="512"/>
        <end position="735"/>
    </location>
</feature>
<dbReference type="GO" id="GO:0032259">
    <property type="term" value="P:methylation"/>
    <property type="evidence" value="ECO:0007669"/>
    <property type="project" value="UniProtKB-KW"/>
</dbReference>
<keyword evidence="2" id="KW-0489">Methyltransferase</keyword>
<dbReference type="InterPro" id="IPR002052">
    <property type="entry name" value="DNA_methylase_N6_adenine_CS"/>
</dbReference>
<dbReference type="PRINTS" id="PR00507">
    <property type="entry name" value="N12N6MTFRASE"/>
</dbReference>
<sequence length="1522" mass="173467">METDEGEEEAGYPISVDGDEPVLFVRCLAPDALFDAPPEGHHRRFSPTLVMERVLLAEGMTVGILLNGTALRLLRCESGQRSWVEVNLTAIAEGFPDGEKAWQFLWAFLRNEALKGRLLWKAIEEARMHALKVGEDLGKQIQEALRLLLQALLDHPENQAYRPDLEQSISQLYQEGLRFLYRLLFVLYAEAKSLLPLDLPVYHDGYSLTRWVKWAFDRRNLLTDHDTFLEQTLRALFQLLWEGADLGPHGKIPAYKGNLFDPTCMPFLENLRIGDKTLAEVLIRLAYRQTPQGWRRVSYRNLAVEHIGSVYETLMEYSPVIATEPMWEVEVNGQREVLTKAQLEEVLQRRLCVNPDALSDDPYLASLARRADRLQKSVRILNRLPKGTIYFRAGFRRKQTGTYFTHPALVDFLVRQSLQPLVGRVPAPEEILSLKIVDPAMGSGHFLVAACRFLAQKLLDAYRQQFAQVMNENPDLPESEALTVAAIPRPVAAVWQDEWRALTACKLLIASHCLYGVDKNPLAVDLAKVTLWIETAAADQPLTFLDHRFKVGDSLLGVPLKRLLPEGLFTNLLRQRLQQAFQHLQTITELVSDDPANLDALRKAHEAMESELEPFWQLHQIAIGSVLSEGEAPNDPNREDEDLAELSIASKKRKAKSILGSKLSGQSWHNFLRSGELDQALQVGEPLRQVGEQNHAFSWELAFPDVFFNPDGTPKENPGFDVVLGNPPWDKVKPQELEFYSDYDPLIGEYQGQVRKDRIRELHRLFPKLEQEWNDHAKGIKKYAEFLTKSGVYRYQFATLCSACSALLPEKICQKCGMLTPLDKKCAFCGKSLFPQRQPIQCPNCNAGLREAKAIHKTSGDPDLYRFFTERAYQIVREGGLVGFLLPAAFYATEGATALRRLLLDKSQLQACFSFENRWRLFPIDIRYKFATVVFRKGGQTEEFPAAFMLHDPEFLSLPDTHPERLRREVRLTRPFLERTSPGYRLFLEVKNALEYRLAERLHQKFPRLGQTVAGAWQVSFTREVDMTNDSYLFRTAEQLEQNLAVRQEPDAASRRGGILYRTPDAETYRQKGYRVVRVPEFDVEVALPEDALKGQTEAEIEAKLREELSQTRRRQSRFQVPNPRSLPTLREILTRGFVCDDNYVPLYEGRMVHQFDPAAKAYVSGEGKKQVWEHLDWHEKHLHPHYFVSAKLFAAMFPGQQRFRAGFLGVNSATNERTLQSAVVPSIAVCGNAVPTVSTAPDDPRVALLWAALANSFISDWLIRVRVKENLNFVFIAQLPMPRLSPDGQVGREMVVLSARLNCVLPEFAELWEQVAQRYPDDLSAQWRLPQDRNDPDFDRLPCIDPTERQFLRARLDALAADAYGLTVPEFAYILTTFPLLDRDQPPLEGEEQSTVTRDLALCAYMLHKGWQPSPFGKAHPEFHQWLCEKLGITNSSLKATSTETIPHDLAAWFTENVPEAQVPKMGEIRDLEKRLYVAIKTLNAVAYIPTRGEQEEETAEEEDTGASEENETDEANFRDE</sequence>
<dbReference type="InterPro" id="IPR050953">
    <property type="entry name" value="N4_N6_ade-DNA_methylase"/>
</dbReference>
<organism evidence="8 9">
    <name type="scientific">Candidatus Fervidibacter japonicus</name>
    <dbReference type="NCBI Taxonomy" id="2035412"/>
    <lineage>
        <taxon>Bacteria</taxon>
        <taxon>Candidatus Fervidibacterota</taxon>
        <taxon>Candidatus Fervidibacter</taxon>
    </lineage>
</organism>
<evidence type="ECO:0000256" key="2">
    <source>
        <dbReference type="ARBA" id="ARBA00022603"/>
    </source>
</evidence>
<dbReference type="PROSITE" id="PS00092">
    <property type="entry name" value="N6_MTASE"/>
    <property type="match status" value="1"/>
</dbReference>
<evidence type="ECO:0000313" key="9">
    <source>
        <dbReference type="Proteomes" id="UP000236173"/>
    </source>
</evidence>
<feature type="region of interest" description="Disordered" evidence="6">
    <location>
        <begin position="1492"/>
        <end position="1522"/>
    </location>
</feature>
<dbReference type="PANTHER" id="PTHR33841">
    <property type="entry name" value="DNA METHYLTRANSFERASE YEEA-RELATED"/>
    <property type="match status" value="1"/>
</dbReference>
<evidence type="ECO:0000256" key="5">
    <source>
        <dbReference type="ARBA" id="ARBA00047942"/>
    </source>
</evidence>
<gene>
    <name evidence="8" type="ORF">HRbin17_01252</name>
</gene>
<dbReference type="EMBL" id="BEHT01000015">
    <property type="protein sequence ID" value="GBC98738.1"/>
    <property type="molecule type" value="Genomic_DNA"/>
</dbReference>
<keyword evidence="3" id="KW-0808">Transferase</keyword>
<dbReference type="Pfam" id="PF07669">
    <property type="entry name" value="Eco57I"/>
    <property type="match status" value="2"/>
</dbReference>
<dbReference type="InterPro" id="IPR029063">
    <property type="entry name" value="SAM-dependent_MTases_sf"/>
</dbReference>
<dbReference type="InterPro" id="IPR011639">
    <property type="entry name" value="MethylTrfase_TaqI-like_dom"/>
</dbReference>
<evidence type="ECO:0000259" key="7">
    <source>
        <dbReference type="Pfam" id="PF07669"/>
    </source>
</evidence>
<feature type="domain" description="Type II methyltransferase M.TaqI-like" evidence="7">
    <location>
        <begin position="857"/>
        <end position="917"/>
    </location>
</feature>
<proteinExistence type="predicted"/>
<evidence type="ECO:0000256" key="1">
    <source>
        <dbReference type="ARBA" id="ARBA00011900"/>
    </source>
</evidence>
<dbReference type="PANTHER" id="PTHR33841:SF1">
    <property type="entry name" value="DNA METHYLTRANSFERASE A"/>
    <property type="match status" value="1"/>
</dbReference>
<protein>
    <recommendedName>
        <fullName evidence="1">site-specific DNA-methyltransferase (adenine-specific)</fullName>
        <ecNumber evidence="1">2.1.1.72</ecNumber>
    </recommendedName>
</protein>
<evidence type="ECO:0000256" key="6">
    <source>
        <dbReference type="SAM" id="MobiDB-lite"/>
    </source>
</evidence>
<comment type="catalytic activity">
    <reaction evidence="5">
        <text>a 2'-deoxyadenosine in DNA + S-adenosyl-L-methionine = an N(6)-methyl-2'-deoxyadenosine in DNA + S-adenosyl-L-homocysteine + H(+)</text>
        <dbReference type="Rhea" id="RHEA:15197"/>
        <dbReference type="Rhea" id="RHEA-COMP:12418"/>
        <dbReference type="Rhea" id="RHEA-COMP:12419"/>
        <dbReference type="ChEBI" id="CHEBI:15378"/>
        <dbReference type="ChEBI" id="CHEBI:57856"/>
        <dbReference type="ChEBI" id="CHEBI:59789"/>
        <dbReference type="ChEBI" id="CHEBI:90615"/>
        <dbReference type="ChEBI" id="CHEBI:90616"/>
        <dbReference type="EC" id="2.1.1.72"/>
    </reaction>
</comment>
<reference evidence="9" key="1">
    <citation type="submission" date="2017-09" db="EMBL/GenBank/DDBJ databases">
        <title>Metaegenomics of thermophilic ammonia-oxidizing enrichment culture.</title>
        <authorList>
            <person name="Kato S."/>
            <person name="Suzuki K."/>
        </authorList>
    </citation>
    <scope>NUCLEOTIDE SEQUENCE [LARGE SCALE GENOMIC DNA]</scope>
</reference>
<evidence type="ECO:0000256" key="3">
    <source>
        <dbReference type="ARBA" id="ARBA00022679"/>
    </source>
</evidence>
<dbReference type="GO" id="GO:0009007">
    <property type="term" value="F:site-specific DNA-methyltransferase (adenine-specific) activity"/>
    <property type="evidence" value="ECO:0007669"/>
    <property type="project" value="UniProtKB-EC"/>
</dbReference>